<dbReference type="GO" id="GO:0005737">
    <property type="term" value="C:cytoplasm"/>
    <property type="evidence" value="ECO:0007669"/>
    <property type="project" value="TreeGrafter"/>
</dbReference>
<dbReference type="EC" id="2.1.1.386" evidence="11"/>
<evidence type="ECO:0000256" key="4">
    <source>
        <dbReference type="ARBA" id="ARBA00022603"/>
    </source>
</evidence>
<dbReference type="OrthoDB" id="2154311at2759"/>
<proteinExistence type="inferred from homology"/>
<keyword evidence="9" id="KW-0694">RNA-binding</keyword>
<evidence type="ECO:0000256" key="6">
    <source>
        <dbReference type="ARBA" id="ARBA00022691"/>
    </source>
</evidence>
<feature type="compositionally biased region" description="Low complexity" evidence="13">
    <location>
        <begin position="1480"/>
        <end position="1494"/>
    </location>
</feature>
<keyword evidence="16" id="KW-1185">Reference proteome</keyword>
<dbReference type="PANTHER" id="PTHR21404">
    <property type="entry name" value="HEN1"/>
    <property type="match status" value="1"/>
</dbReference>
<comment type="cofactor">
    <cofactor evidence="1">
        <name>Mg(2+)</name>
        <dbReference type="ChEBI" id="CHEBI:18420"/>
    </cofactor>
</comment>
<feature type="region of interest" description="Disordered" evidence="13">
    <location>
        <begin position="1434"/>
        <end position="1458"/>
    </location>
</feature>
<keyword evidence="10" id="KW-0943">RNA-mediated gene silencing</keyword>
<feature type="region of interest" description="Disordered" evidence="13">
    <location>
        <begin position="1913"/>
        <end position="1955"/>
    </location>
</feature>
<evidence type="ECO:0000256" key="13">
    <source>
        <dbReference type="SAM" id="MobiDB-lite"/>
    </source>
</evidence>
<feature type="compositionally biased region" description="Low complexity" evidence="13">
    <location>
        <begin position="1934"/>
        <end position="1952"/>
    </location>
</feature>
<dbReference type="Gene3D" id="3.40.50.150">
    <property type="entry name" value="Vaccinia Virus protein VP39"/>
    <property type="match status" value="1"/>
</dbReference>
<dbReference type="GO" id="GO:0034587">
    <property type="term" value="P:piRNA processing"/>
    <property type="evidence" value="ECO:0007669"/>
    <property type="project" value="TreeGrafter"/>
</dbReference>
<gene>
    <name evidence="15" type="ORF">PMACD_LOCUS2429</name>
</gene>
<evidence type="ECO:0000256" key="5">
    <source>
        <dbReference type="ARBA" id="ARBA00022679"/>
    </source>
</evidence>
<evidence type="ECO:0000256" key="2">
    <source>
        <dbReference type="ARBA" id="ARBA00009026"/>
    </source>
</evidence>
<feature type="compositionally biased region" description="Polar residues" evidence="13">
    <location>
        <begin position="1974"/>
        <end position="1993"/>
    </location>
</feature>
<sequence length="2031" mass="230337">MIIALQTLLFFRETLIRALDAFLRPYYKNFSLALTRQGDDSDDEDSEDHVFAEYHDEKGVVFFPPVYVQRYAAVTDCLMDDNWCGRLEKVVELGYHDLSFIKYLKEVPGIQHIMGVDIEAIPLQSSSDLLGCEDYGQKRENPLKVTLFQGNAADPDYRLIGCDAVVAIEMIEHMLPHDLERFLHTVFGFIKPWVVVLTTPNGDFNVLFKSLETNGLRRLDHFFEWSREQFHDWCSNIVLRYPEYTVSCKGIGPGPPDTIQLGCCTQMAVFVAKDYHKQQELDLNSLALVASNDVPSLSIEDMTSSYEYIPDNKMLCLTNDVELYPEISSNKQSCVTIVLTSPKYSYAIEYDDKSFQCNLDTELAKRFLFEDEPYRVLVPRRKRLYKIYEIEDVNNRLNCSTLQVKKFSKTTQNVIAKNKIDSSFTREVVDEIRHLKKMLNLNKECECTGEHTWFNINWGENAPYWNQYYRVVREYSYPFERKSDDSRILDLISEEINRLVDKQWDDDFPSEGNLEIPLRLLMDVVAHLTNDVDKVKELLEWNGYQVVDDVVIHSRLIVDTTSVGTHDDDWPDNDTVSDWDISEVHSTSPSDGSTNMPDYYGRCLRKALDHKVRKLRTLLSADEDITSELDRVVCRLMKLALHTTRNRQCPVPSSWVQCKLFDLLTLTEKAIERRRKHYFEECMLKAIDNGKSERKKSILALINVKLENRRADEIMHKYRNLIEPLRTFDEEKFQLAENCIEELDLEDDSEFFQDEKQNLEIVSEQISHDEEIESYMQKPKTKLDIVREWISGDYKNISPSYHYNMEVSKSTYQIQNKESNYSVAEYLDKVDITSPSSGTVDDKIKFDRKPKKSHPKIAKKSSKRKMNYTFLLKKYYSKFGDTDTMFKNKGKEHHKRQSNVAAPIPNSLIELCRNTEKENVKTEAEEFEGCKIRDVSDYDNIAATEKCHFMSIITQDSEEQFAFRQSIGTDPGPSIIDHEAVLETVINITKHDSLCNFKECDSEDVPGQMIFLYDINEPSTSKGIRRGGLDVQCGPDHVPHCDMLSATTSFTKFPKLFSKGIKIEHSTTNICCKKTFDEGTSPDFTCPYKLAHPHMGIRIIDSDTKIQDKNLTESTTMTTHDFLDDTLKCCDPKTTVIKSISVNKTDHTKSPKGLLSPILKSDVQIQSGGSKVDMEKKSPVRVRSKLSCGGIHVHSFKDREVSQDVIFQGGWNEITPDKLAKKNNKKVVPKKVVYTTKKLKRGSNTSVKNLGNSDVNNAIKRPIKIRTTKQISKKEQTNKITPNKKIPPSRNRNMLIRNVKKVSSKTVSHALEKTNAIRHKEMTKPASFERPNIEHYLPAYLKRKGSAGVNKFLSKSLDSPKLINIKKPHFVRSNMEEKSTLRQQFIRCNSEDENRNDLKGIKDNSTVYVSYQVFRNEVKNKRITEKVQSANCQVIGGNSTPKRSGSPDSQLSTCSSPNSVGTVRAVSSIVTVDSCKKCSTSSTTNNRNSNGNTTIPKTNFGSKLKNILKKNKYEKKNDNKENIPTPLKIEKRVLVSTTKNIFRAHTSCDTAPLSKTKLHLKKSSYKLPNIKSSSNLLKNSSSLLSEKVNDKPSIEKNVLQSSPSDTVLVLESHKDLSKALDESINFKSNNFFSKTTLNIDEVSSKHNCITSNSAHSLEILIKHMLEESLKSISITPESNLKRDILFKDDESFNNTSSPISYKTVIENKDSSSFKLNLEEAINISFNKSVSDNTSFKDAEKTEKKSLESMCTSSKQSEYFLADNQLDLCEFSSMINEPSDSVQGLFERKNQNIVTNVGGPIALQAFSGFSVNGIPLAGDQPQYINLVDPESGLLRPQINRQTESEEILLSGRSSDTYESCYVEDESFVPSWLFNLINQQHSNDESEEDENLVPYPLPIAEPVLDIDGVDIEGVGVGAGAGDGRGVHSDRSRDSSGRGTSLSSSETSSDTPTGGEAVIVDPSTFVGLYEFVREAADSTNFDRPNESPDTSFTTAEADTGDVNRPRSRSRTVASDIDADVSSLDTDAVDSDNFE</sequence>
<evidence type="ECO:0000256" key="9">
    <source>
        <dbReference type="ARBA" id="ARBA00022884"/>
    </source>
</evidence>
<evidence type="ECO:0000313" key="16">
    <source>
        <dbReference type="Proteomes" id="UP000663880"/>
    </source>
</evidence>
<protein>
    <recommendedName>
        <fullName evidence="3">Small RNA 2'-O-methyltransferase</fullName>
        <ecNumber evidence="11">2.1.1.386</ecNumber>
    </recommendedName>
</protein>
<keyword evidence="4" id="KW-0489">Methyltransferase</keyword>
<keyword evidence="6" id="KW-0949">S-adenosyl-L-methionine</keyword>
<keyword evidence="8" id="KW-0460">Magnesium</keyword>
<keyword evidence="5" id="KW-0808">Transferase</keyword>
<dbReference type="GO" id="GO:0005634">
    <property type="term" value="C:nucleus"/>
    <property type="evidence" value="ECO:0007669"/>
    <property type="project" value="TreeGrafter"/>
</dbReference>
<evidence type="ECO:0000256" key="11">
    <source>
        <dbReference type="ARBA" id="ARBA00035025"/>
    </source>
</evidence>
<name>A0A821N7B2_9NEOP</name>
<evidence type="ECO:0000256" key="12">
    <source>
        <dbReference type="ARBA" id="ARBA00048418"/>
    </source>
</evidence>
<comment type="similarity">
    <text evidence="2">Belongs to the methyltransferase superfamily. HEN1 family.</text>
</comment>
<dbReference type="GO" id="GO:0003723">
    <property type="term" value="F:RNA binding"/>
    <property type="evidence" value="ECO:0007669"/>
    <property type="project" value="UniProtKB-KW"/>
</dbReference>
<dbReference type="GO" id="GO:0090486">
    <property type="term" value="F:small RNA 2'-O-methyltransferase activity"/>
    <property type="evidence" value="ECO:0007669"/>
    <property type="project" value="UniProtKB-EC"/>
</dbReference>
<evidence type="ECO:0000256" key="10">
    <source>
        <dbReference type="ARBA" id="ARBA00023158"/>
    </source>
</evidence>
<dbReference type="PANTHER" id="PTHR21404:SF3">
    <property type="entry name" value="SMALL RNA 2'-O-METHYLTRANSFERASE"/>
    <property type="match status" value="1"/>
</dbReference>
<feature type="region of interest" description="Disordered" evidence="13">
    <location>
        <begin position="1973"/>
        <end position="2031"/>
    </location>
</feature>
<dbReference type="GO" id="GO:0001510">
    <property type="term" value="P:RNA methylation"/>
    <property type="evidence" value="ECO:0007669"/>
    <property type="project" value="InterPro"/>
</dbReference>
<evidence type="ECO:0000256" key="1">
    <source>
        <dbReference type="ARBA" id="ARBA00001946"/>
    </source>
</evidence>
<dbReference type="SUPFAM" id="SSF53335">
    <property type="entry name" value="S-adenosyl-L-methionine-dependent methyltransferases"/>
    <property type="match status" value="1"/>
</dbReference>
<dbReference type="GO" id="GO:0046872">
    <property type="term" value="F:metal ion binding"/>
    <property type="evidence" value="ECO:0007669"/>
    <property type="project" value="UniProtKB-KW"/>
</dbReference>
<keyword evidence="14" id="KW-0732">Signal</keyword>
<evidence type="ECO:0000256" key="14">
    <source>
        <dbReference type="SAM" id="SignalP"/>
    </source>
</evidence>
<feature type="signal peptide" evidence="14">
    <location>
        <begin position="1"/>
        <end position="18"/>
    </location>
</feature>
<evidence type="ECO:0000313" key="15">
    <source>
        <dbReference type="EMBL" id="CAF4782643.1"/>
    </source>
</evidence>
<dbReference type="InterPro" id="IPR029063">
    <property type="entry name" value="SAM-dependent_MTases_sf"/>
</dbReference>
<feature type="region of interest" description="Disordered" evidence="13">
    <location>
        <begin position="1480"/>
        <end position="1500"/>
    </location>
</feature>
<accession>A0A821N7B2</accession>
<reference evidence="15" key="1">
    <citation type="submission" date="2021-02" db="EMBL/GenBank/DDBJ databases">
        <authorList>
            <person name="Steward A R."/>
        </authorList>
    </citation>
    <scope>NUCLEOTIDE SEQUENCE</scope>
</reference>
<dbReference type="InterPro" id="IPR026610">
    <property type="entry name" value="Hen1"/>
</dbReference>
<dbReference type="EMBL" id="CAJOBZ010000004">
    <property type="protein sequence ID" value="CAF4782643.1"/>
    <property type="molecule type" value="Genomic_DNA"/>
</dbReference>
<evidence type="ECO:0000256" key="8">
    <source>
        <dbReference type="ARBA" id="ARBA00022842"/>
    </source>
</evidence>
<organism evidence="15 16">
    <name type="scientific">Pieris macdunnoughi</name>
    <dbReference type="NCBI Taxonomy" id="345717"/>
    <lineage>
        <taxon>Eukaryota</taxon>
        <taxon>Metazoa</taxon>
        <taxon>Ecdysozoa</taxon>
        <taxon>Arthropoda</taxon>
        <taxon>Hexapoda</taxon>
        <taxon>Insecta</taxon>
        <taxon>Pterygota</taxon>
        <taxon>Neoptera</taxon>
        <taxon>Endopterygota</taxon>
        <taxon>Lepidoptera</taxon>
        <taxon>Glossata</taxon>
        <taxon>Ditrysia</taxon>
        <taxon>Papilionoidea</taxon>
        <taxon>Pieridae</taxon>
        <taxon>Pierinae</taxon>
        <taxon>Pieris</taxon>
    </lineage>
</organism>
<dbReference type="Proteomes" id="UP000663880">
    <property type="component" value="Unassembled WGS sequence"/>
</dbReference>
<comment type="caution">
    <text evidence="15">The sequence shown here is derived from an EMBL/GenBank/DDBJ whole genome shotgun (WGS) entry which is preliminary data.</text>
</comment>
<keyword evidence="7" id="KW-0479">Metal-binding</keyword>
<feature type="chain" id="PRO_5032647569" description="Small RNA 2'-O-methyltransferase" evidence="14">
    <location>
        <begin position="19"/>
        <end position="2031"/>
    </location>
</feature>
<evidence type="ECO:0000256" key="7">
    <source>
        <dbReference type="ARBA" id="ARBA00022723"/>
    </source>
</evidence>
<comment type="catalytic activity">
    <reaction evidence="12">
        <text>small RNA 3'-end nucleotide + S-adenosyl-L-methionine = small RNA 3'-end 2'-O-methylnucleotide + S-adenosyl-L-homocysteine + H(+)</text>
        <dbReference type="Rhea" id="RHEA:37887"/>
        <dbReference type="Rhea" id="RHEA-COMP:10415"/>
        <dbReference type="Rhea" id="RHEA-COMP:10416"/>
        <dbReference type="ChEBI" id="CHEBI:15378"/>
        <dbReference type="ChEBI" id="CHEBI:57856"/>
        <dbReference type="ChEBI" id="CHEBI:59789"/>
        <dbReference type="ChEBI" id="CHEBI:74896"/>
        <dbReference type="ChEBI" id="CHEBI:74898"/>
        <dbReference type="EC" id="2.1.1.386"/>
    </reaction>
</comment>
<evidence type="ECO:0000256" key="3">
    <source>
        <dbReference type="ARBA" id="ARBA00021330"/>
    </source>
</evidence>
<feature type="compositionally biased region" description="Basic and acidic residues" evidence="13">
    <location>
        <begin position="1922"/>
        <end position="1933"/>
    </location>
</feature>
<dbReference type="GO" id="GO:0030422">
    <property type="term" value="P:siRNA processing"/>
    <property type="evidence" value="ECO:0007669"/>
    <property type="project" value="TreeGrafter"/>
</dbReference>